<evidence type="ECO:0000256" key="4">
    <source>
        <dbReference type="ARBA" id="ARBA00023002"/>
    </source>
</evidence>
<feature type="domain" description="F-box" evidence="7">
    <location>
        <begin position="15"/>
        <end position="61"/>
    </location>
</feature>
<evidence type="ECO:0000313" key="9">
    <source>
        <dbReference type="EMBL" id="PKU71384.1"/>
    </source>
</evidence>
<reference evidence="9 10" key="1">
    <citation type="journal article" date="2016" name="Sci. Rep.">
        <title>The Dendrobium catenatum Lindl. genome sequence provides insights into polysaccharide synthase, floral development and adaptive evolution.</title>
        <authorList>
            <person name="Zhang G.Q."/>
            <person name="Xu Q."/>
            <person name="Bian C."/>
            <person name="Tsai W.C."/>
            <person name="Yeh C.M."/>
            <person name="Liu K.W."/>
            <person name="Yoshida K."/>
            <person name="Zhang L.S."/>
            <person name="Chang S.B."/>
            <person name="Chen F."/>
            <person name="Shi Y."/>
            <person name="Su Y.Y."/>
            <person name="Zhang Y.Q."/>
            <person name="Chen L.J."/>
            <person name="Yin Y."/>
            <person name="Lin M."/>
            <person name="Huang H."/>
            <person name="Deng H."/>
            <person name="Wang Z.W."/>
            <person name="Zhu S.L."/>
            <person name="Zhao X."/>
            <person name="Deng C."/>
            <person name="Niu S.C."/>
            <person name="Huang J."/>
            <person name="Wang M."/>
            <person name="Liu G.H."/>
            <person name="Yang H.J."/>
            <person name="Xiao X.J."/>
            <person name="Hsiao Y.Y."/>
            <person name="Wu W.L."/>
            <person name="Chen Y.Y."/>
            <person name="Mitsuda N."/>
            <person name="Ohme-Takagi M."/>
            <person name="Luo Y.B."/>
            <person name="Van de Peer Y."/>
            <person name="Liu Z.J."/>
        </authorList>
    </citation>
    <scope>NUCLEOTIDE SEQUENCE [LARGE SCALE GENOMIC DNA]</scope>
    <source>
        <tissue evidence="9">The whole plant</tissue>
    </source>
</reference>
<dbReference type="SUPFAM" id="SSF81383">
    <property type="entry name" value="F-box domain"/>
    <property type="match status" value="1"/>
</dbReference>
<keyword evidence="10" id="KW-1185">Reference proteome</keyword>
<keyword evidence="4" id="KW-0560">Oxidoreductase</keyword>
<dbReference type="Pfam" id="PF12937">
    <property type="entry name" value="F-box-like"/>
    <property type="match status" value="1"/>
</dbReference>
<evidence type="ECO:0000256" key="3">
    <source>
        <dbReference type="ARBA" id="ARBA00022723"/>
    </source>
</evidence>
<dbReference type="InterPro" id="IPR003347">
    <property type="entry name" value="JmjC_dom"/>
</dbReference>
<reference evidence="9 10" key="2">
    <citation type="journal article" date="2017" name="Nature">
        <title>The Apostasia genome and the evolution of orchids.</title>
        <authorList>
            <person name="Zhang G.Q."/>
            <person name="Liu K.W."/>
            <person name="Li Z."/>
            <person name="Lohaus R."/>
            <person name="Hsiao Y.Y."/>
            <person name="Niu S.C."/>
            <person name="Wang J.Y."/>
            <person name="Lin Y.C."/>
            <person name="Xu Q."/>
            <person name="Chen L.J."/>
            <person name="Yoshida K."/>
            <person name="Fujiwara S."/>
            <person name="Wang Z.W."/>
            <person name="Zhang Y.Q."/>
            <person name="Mitsuda N."/>
            <person name="Wang M."/>
            <person name="Liu G.H."/>
            <person name="Pecoraro L."/>
            <person name="Huang H.X."/>
            <person name="Xiao X.J."/>
            <person name="Lin M."/>
            <person name="Wu X.Y."/>
            <person name="Wu W.L."/>
            <person name="Chen Y.Y."/>
            <person name="Chang S.B."/>
            <person name="Sakamoto S."/>
            <person name="Ohme-Takagi M."/>
            <person name="Yagi M."/>
            <person name="Zeng S.J."/>
            <person name="Shen C.Y."/>
            <person name="Yeh C.M."/>
            <person name="Luo Y.B."/>
            <person name="Tsai W.C."/>
            <person name="Van de Peer Y."/>
            <person name="Liu Z.J."/>
        </authorList>
    </citation>
    <scope>NUCLEOTIDE SEQUENCE [LARGE SCALE GENOMIC DNA]</scope>
    <source>
        <tissue evidence="9">The whole plant</tissue>
    </source>
</reference>
<comment type="subcellular location">
    <subcellularLocation>
        <location evidence="1">Nucleus</location>
    </subcellularLocation>
</comment>
<evidence type="ECO:0000259" key="8">
    <source>
        <dbReference type="PROSITE" id="PS51184"/>
    </source>
</evidence>
<dbReference type="GO" id="GO:0046872">
    <property type="term" value="F:metal ion binding"/>
    <property type="evidence" value="ECO:0007669"/>
    <property type="project" value="UniProtKB-KW"/>
</dbReference>
<comment type="similarity">
    <text evidence="2">Belongs to the JARID1 histone demethylase family.</text>
</comment>
<dbReference type="InterPro" id="IPR001810">
    <property type="entry name" value="F-box_dom"/>
</dbReference>
<dbReference type="PANTHER" id="PTHR12480:SF35">
    <property type="entry name" value="TRANSCRIPTION FACTOR JUMONJI, JMJC DOMAIN-CONTAINING PROTEIN"/>
    <property type="match status" value="1"/>
</dbReference>
<dbReference type="SMART" id="SM00256">
    <property type="entry name" value="FBOX"/>
    <property type="match status" value="1"/>
</dbReference>
<dbReference type="PROSITE" id="PS50181">
    <property type="entry name" value="FBOX"/>
    <property type="match status" value="1"/>
</dbReference>
<dbReference type="FunFam" id="2.60.120.650:FF:000045">
    <property type="entry name" value="F-box protein At1g78280"/>
    <property type="match status" value="1"/>
</dbReference>
<dbReference type="Gene3D" id="1.20.1280.50">
    <property type="match status" value="1"/>
</dbReference>
<dbReference type="InterPro" id="IPR041667">
    <property type="entry name" value="Cupin_8"/>
</dbReference>
<protein>
    <submittedName>
        <fullName evidence="9">F-box protein</fullName>
    </submittedName>
</protein>
<dbReference type="AlphaFoldDB" id="A0A2I0W6U8"/>
<keyword evidence="6" id="KW-0539">Nucleus</keyword>
<dbReference type="GO" id="GO:0005737">
    <property type="term" value="C:cytoplasm"/>
    <property type="evidence" value="ECO:0007669"/>
    <property type="project" value="TreeGrafter"/>
</dbReference>
<sequence>MEQTPLPRDRRPDALGHLRVLPDELICAILEHLSSFDLGRLSCVSSVLYIFCNEEPLWMNLCLRDGGQFEYRGSWKRTTLYRQNLCMKIGDCHRRPLQFDGFSSLFLYKRWYRCFTTLDGFPSDDKDVERRNNHILEECNYRIDEKKPVLLTEVAKTWPARNKWTLDQLLSNYGDVTFRISQRSSKKITMKLKDYVSYMNCQHDEDPLYIFDDKFGEAAPALLQDYCVPSLFQEDFFDVLDYDQRPPFRWLIIGPERSGASWHVDPGLTSAWNTLLCGRKRWALYPPGRVPLGVTVHVNEDDGDVNIESPSSLQWWLDFYPLLGDQDKPLECTQLPGETIFVPSGWWHCVLNLETTIAVTQNFANTSNFEFVCLDMAPGHVHKGVCRAGLLAVQGGVNEHPKSDALFDMNLLNYPDMSRREKRLKVLEPVKEQHGRLNSCNYISGLSDAFKNCNQEFSYDIDFLSMFLDKEIDHYNTICSPSNILGEREMRAWLHKLWVLKPAIRELVWKGACLNLNVEKWSSCLMNICAHYNLPLPMEDEKFPVGTGSNPVFLVSDNVIKIFVEGGLASSVFGLGTELEFYSLLAKKKSPLMNHVPDIIASGFVVADGSGYRTFSWDGRGVPDIIANSSFVIRDNTTEEFPFGIWSKNQFELENHNSGAVMCSRMWPFIVCRRCRGDIFANLRDLLSKNEAFHLASFLGEQLRHLHLLPLPNIQTDVKEISVVRNFQECSVGSYKLPAEADLIDVDCKDFDTCRKWEPVIAALDRRKNNIKNQLAQWGNPIPGFLIDEVEKYLPHDLSSLLDIRKDVDGSLKCISSPTWIHSDIMDDNIHMQQCSPAECSDECSSHASLRVNGSDDACGQADRVSTINGVNDPCDRKDAVVMVNSTLHGCNGVTNLRWHPSHILDFSDLSIGDPLYDMIPIYLDVFRGEMCFLDRLLESYNLPLNPKKLNDDGLSSGLAENDKFKRLSYRAMCYCILHKENVLGAIFSLWKELRTAKSWEEVEEAVWGDLNNYQHTDL</sequence>
<proteinExistence type="inferred from homology"/>
<feature type="domain" description="JmjC" evidence="8">
    <location>
        <begin position="217"/>
        <end position="380"/>
    </location>
</feature>
<dbReference type="Proteomes" id="UP000233837">
    <property type="component" value="Unassembled WGS sequence"/>
</dbReference>
<dbReference type="Pfam" id="PF13621">
    <property type="entry name" value="Cupin_8"/>
    <property type="match status" value="1"/>
</dbReference>
<dbReference type="PROSITE" id="PS51184">
    <property type="entry name" value="JMJC"/>
    <property type="match status" value="1"/>
</dbReference>
<dbReference type="SUPFAM" id="SSF51197">
    <property type="entry name" value="Clavaminate synthase-like"/>
    <property type="match status" value="1"/>
</dbReference>
<dbReference type="GO" id="GO:0005634">
    <property type="term" value="C:nucleus"/>
    <property type="evidence" value="ECO:0007669"/>
    <property type="project" value="UniProtKB-SubCell"/>
</dbReference>
<evidence type="ECO:0000256" key="1">
    <source>
        <dbReference type="ARBA" id="ARBA00004123"/>
    </source>
</evidence>
<dbReference type="STRING" id="906689.A0A2I0W6U8"/>
<dbReference type="EMBL" id="KZ502877">
    <property type="protein sequence ID" value="PKU71384.1"/>
    <property type="molecule type" value="Genomic_DNA"/>
</dbReference>
<dbReference type="SMART" id="SM00558">
    <property type="entry name" value="JmjC"/>
    <property type="match status" value="1"/>
</dbReference>
<evidence type="ECO:0000259" key="7">
    <source>
        <dbReference type="PROSITE" id="PS50181"/>
    </source>
</evidence>
<dbReference type="InterPro" id="IPR036047">
    <property type="entry name" value="F-box-like_dom_sf"/>
</dbReference>
<gene>
    <name evidence="9" type="ORF">MA16_Dca004226</name>
</gene>
<evidence type="ECO:0000313" key="10">
    <source>
        <dbReference type="Proteomes" id="UP000233837"/>
    </source>
</evidence>
<name>A0A2I0W6U8_9ASPA</name>
<evidence type="ECO:0000256" key="5">
    <source>
        <dbReference type="ARBA" id="ARBA00023004"/>
    </source>
</evidence>
<keyword evidence="5" id="KW-0408">Iron</keyword>
<dbReference type="PANTHER" id="PTHR12480">
    <property type="entry name" value="ARGININE DEMETHYLASE AND LYSYL-HYDROXYLASE JMJD"/>
    <property type="match status" value="1"/>
</dbReference>
<keyword evidence="3" id="KW-0479">Metal-binding</keyword>
<dbReference type="InterPro" id="IPR050910">
    <property type="entry name" value="JMJD6_ArgDemeth/LysHydrox"/>
</dbReference>
<evidence type="ECO:0000256" key="2">
    <source>
        <dbReference type="ARBA" id="ARBA00006801"/>
    </source>
</evidence>
<accession>A0A2I0W6U8</accession>
<evidence type="ECO:0000256" key="6">
    <source>
        <dbReference type="ARBA" id="ARBA00023242"/>
    </source>
</evidence>
<organism evidence="9 10">
    <name type="scientific">Dendrobium catenatum</name>
    <dbReference type="NCBI Taxonomy" id="906689"/>
    <lineage>
        <taxon>Eukaryota</taxon>
        <taxon>Viridiplantae</taxon>
        <taxon>Streptophyta</taxon>
        <taxon>Embryophyta</taxon>
        <taxon>Tracheophyta</taxon>
        <taxon>Spermatophyta</taxon>
        <taxon>Magnoliopsida</taxon>
        <taxon>Liliopsida</taxon>
        <taxon>Asparagales</taxon>
        <taxon>Orchidaceae</taxon>
        <taxon>Epidendroideae</taxon>
        <taxon>Malaxideae</taxon>
        <taxon>Dendrobiinae</taxon>
        <taxon>Dendrobium</taxon>
    </lineage>
</organism>
<dbReference type="GO" id="GO:0016491">
    <property type="term" value="F:oxidoreductase activity"/>
    <property type="evidence" value="ECO:0007669"/>
    <property type="project" value="UniProtKB-KW"/>
</dbReference>
<dbReference type="Gene3D" id="2.60.120.650">
    <property type="entry name" value="Cupin"/>
    <property type="match status" value="1"/>
</dbReference>